<feature type="chain" id="PRO_5045566140" description="Type VI secretion system-associated protein" evidence="1">
    <location>
        <begin position="19"/>
        <end position="198"/>
    </location>
</feature>
<evidence type="ECO:0000313" key="2">
    <source>
        <dbReference type="EMBL" id="MBI6548341.1"/>
    </source>
</evidence>
<organism evidence="2 3">
    <name type="scientific">Xenorhabdus lircayensis</name>
    <dbReference type="NCBI Taxonomy" id="2763499"/>
    <lineage>
        <taxon>Bacteria</taxon>
        <taxon>Pseudomonadati</taxon>
        <taxon>Pseudomonadota</taxon>
        <taxon>Gammaproteobacteria</taxon>
        <taxon>Enterobacterales</taxon>
        <taxon>Morganellaceae</taxon>
        <taxon>Xenorhabdus</taxon>
    </lineage>
</organism>
<sequence length="198" mass="22560">MKKIFFLLGSFFINTSMANVISVDEYHKCKKLTESSKKLDCYETLSSENSTVNKEKNDWHISKRKSEIDDSQTILLRAEATRPIHTELLGRTVPDLVLRCQNNKTEVYITWGAYLGIDSAKITIRIDKEKAISKWWNISTDNKSSFHPGGNIKFIKSLLDKNTLFVQATPYGENTISTTFNITGLSDQITPLRKSCGW</sequence>
<dbReference type="InterPro" id="IPR017738">
    <property type="entry name" value="T6SS-assoc_VCA0118"/>
</dbReference>
<gene>
    <name evidence="2" type="ORF">H8A87_06285</name>
</gene>
<comment type="caution">
    <text evidence="2">The sequence shown here is derived from an EMBL/GenBank/DDBJ whole genome shotgun (WGS) entry which is preliminary data.</text>
</comment>
<dbReference type="Proteomes" id="UP000696184">
    <property type="component" value="Unassembled WGS sequence"/>
</dbReference>
<feature type="signal peptide" evidence="1">
    <location>
        <begin position="1"/>
        <end position="18"/>
    </location>
</feature>
<name>A0ABS0U378_9GAMM</name>
<accession>A0ABS0U378</accession>
<proteinExistence type="predicted"/>
<evidence type="ECO:0008006" key="4">
    <source>
        <dbReference type="Google" id="ProtNLM"/>
    </source>
</evidence>
<dbReference type="RefSeq" id="WP_198689133.1">
    <property type="nucleotide sequence ID" value="NZ_CAWPUD010000022.1"/>
</dbReference>
<protein>
    <recommendedName>
        <fullName evidence="4">Type VI secretion system-associated protein</fullName>
    </recommendedName>
</protein>
<evidence type="ECO:0000256" key="1">
    <source>
        <dbReference type="SAM" id="SignalP"/>
    </source>
</evidence>
<dbReference type="Pfam" id="PF11319">
    <property type="entry name" value="VasI"/>
    <property type="match status" value="1"/>
</dbReference>
<keyword evidence="3" id="KW-1185">Reference proteome</keyword>
<evidence type="ECO:0000313" key="3">
    <source>
        <dbReference type="Proteomes" id="UP000696184"/>
    </source>
</evidence>
<keyword evidence="1" id="KW-0732">Signal</keyword>
<dbReference type="EMBL" id="JACOII010000025">
    <property type="protein sequence ID" value="MBI6548341.1"/>
    <property type="molecule type" value="Genomic_DNA"/>
</dbReference>
<reference evidence="2 3" key="1">
    <citation type="submission" date="2020-08" db="EMBL/GenBank/DDBJ databases">
        <title>Description of Xenorhabdus lircayensis sp. nov., the symbiotic bacterium associated with the entomopathogenic nematode Steirnernema unicornum.</title>
        <authorList>
            <person name="Castaneda-Alvarez C."/>
            <person name="Prodan S."/>
            <person name="Zamorano A."/>
            <person name="San-Blas E."/>
            <person name="Aballay E."/>
        </authorList>
    </citation>
    <scope>NUCLEOTIDE SEQUENCE [LARGE SCALE GENOMIC DNA]</scope>
    <source>
        <strain evidence="2 3">VLS</strain>
    </source>
</reference>